<evidence type="ECO:0000313" key="21">
    <source>
        <dbReference type="Proteomes" id="UP000308768"/>
    </source>
</evidence>
<dbReference type="GO" id="GO:0051301">
    <property type="term" value="P:cell division"/>
    <property type="evidence" value="ECO:0007669"/>
    <property type="project" value="UniProtKB-KW"/>
</dbReference>
<keyword evidence="8" id="KW-0493">Microtubule</keyword>
<keyword evidence="12" id="KW-0175">Coiled coil</keyword>
<dbReference type="PANTHER" id="PTHR28216:SF1">
    <property type="entry name" value="DASH COMPLEX SUBUNIT DUO1"/>
    <property type="match status" value="1"/>
</dbReference>
<evidence type="ECO:0000256" key="12">
    <source>
        <dbReference type="ARBA" id="ARBA00023054"/>
    </source>
</evidence>
<dbReference type="GO" id="GO:0007059">
    <property type="term" value="P:chromosome segregation"/>
    <property type="evidence" value="ECO:0007669"/>
    <property type="project" value="UniProtKB-KW"/>
</dbReference>
<dbReference type="STRING" id="331657.A0A4U0XM40"/>
<name>A0A4U0XM40_9PEZI</name>
<keyword evidence="11" id="KW-0995">Kinetochore</keyword>
<keyword evidence="15" id="KW-0131">Cell cycle</keyword>
<evidence type="ECO:0000256" key="7">
    <source>
        <dbReference type="ARBA" id="ARBA00022618"/>
    </source>
</evidence>
<dbReference type="PANTHER" id="PTHR28216">
    <property type="entry name" value="DASH COMPLEX SUBUNIT DUO1"/>
    <property type="match status" value="1"/>
</dbReference>
<evidence type="ECO:0000256" key="15">
    <source>
        <dbReference type="ARBA" id="ARBA00023306"/>
    </source>
</evidence>
<comment type="subcellular location">
    <subcellularLocation>
        <location evidence="3">Chromosome</location>
        <location evidence="3">Centromere</location>
        <location evidence="3">Kinetochore</location>
    </subcellularLocation>
    <subcellularLocation>
        <location evidence="2">Cytoplasm</location>
        <location evidence="2">Cytoskeleton</location>
        <location evidence="2">Spindle</location>
    </subcellularLocation>
    <subcellularLocation>
        <location evidence="1">Nucleus</location>
    </subcellularLocation>
</comment>
<dbReference type="EMBL" id="NAJN01000191">
    <property type="protein sequence ID" value="TKA77366.1"/>
    <property type="molecule type" value="Genomic_DNA"/>
</dbReference>
<dbReference type="InterPro" id="IPR013960">
    <property type="entry name" value="DASH_Duo1"/>
</dbReference>
<dbReference type="Pfam" id="PF08651">
    <property type="entry name" value="DASH_Duo1"/>
    <property type="match status" value="1"/>
</dbReference>
<evidence type="ECO:0000256" key="10">
    <source>
        <dbReference type="ARBA" id="ARBA00022829"/>
    </source>
</evidence>
<evidence type="ECO:0000256" key="16">
    <source>
        <dbReference type="ARBA" id="ARBA00023328"/>
    </source>
</evidence>
<feature type="compositionally biased region" description="Basic and acidic residues" evidence="19">
    <location>
        <begin position="228"/>
        <end position="238"/>
    </location>
</feature>
<keyword evidence="6" id="KW-0963">Cytoplasm</keyword>
<evidence type="ECO:0000256" key="1">
    <source>
        <dbReference type="ARBA" id="ARBA00004123"/>
    </source>
</evidence>
<keyword evidence="10" id="KW-0159">Chromosome partition</keyword>
<evidence type="ECO:0000256" key="4">
    <source>
        <dbReference type="ARBA" id="ARBA00005366"/>
    </source>
</evidence>
<dbReference type="OrthoDB" id="5599235at2759"/>
<proteinExistence type="inferred from homology"/>
<dbReference type="Proteomes" id="UP000308768">
    <property type="component" value="Unassembled WGS sequence"/>
</dbReference>
<keyword evidence="9" id="KW-0498">Mitosis</keyword>
<evidence type="ECO:0000256" key="19">
    <source>
        <dbReference type="SAM" id="MobiDB-lite"/>
    </source>
</evidence>
<keyword evidence="14" id="KW-0539">Nucleus</keyword>
<dbReference type="GO" id="GO:0005874">
    <property type="term" value="C:microtubule"/>
    <property type="evidence" value="ECO:0007669"/>
    <property type="project" value="UniProtKB-KW"/>
</dbReference>
<gene>
    <name evidence="20" type="ORF">B0A49_01505</name>
</gene>
<evidence type="ECO:0000256" key="2">
    <source>
        <dbReference type="ARBA" id="ARBA00004186"/>
    </source>
</evidence>
<evidence type="ECO:0000256" key="3">
    <source>
        <dbReference type="ARBA" id="ARBA00004629"/>
    </source>
</evidence>
<keyword evidence="16" id="KW-0137">Centromere</keyword>
<feature type="compositionally biased region" description="Polar residues" evidence="19">
    <location>
        <begin position="25"/>
        <end position="53"/>
    </location>
</feature>
<evidence type="ECO:0000256" key="14">
    <source>
        <dbReference type="ARBA" id="ARBA00023242"/>
    </source>
</evidence>
<keyword evidence="7" id="KW-0132">Cell division</keyword>
<evidence type="ECO:0000313" key="20">
    <source>
        <dbReference type="EMBL" id="TKA77366.1"/>
    </source>
</evidence>
<reference evidence="20 21" key="1">
    <citation type="submission" date="2017-03" db="EMBL/GenBank/DDBJ databases">
        <title>Genomes of endolithic fungi from Antarctica.</title>
        <authorList>
            <person name="Coleine C."/>
            <person name="Masonjones S."/>
            <person name="Stajich J.E."/>
        </authorList>
    </citation>
    <scope>NUCLEOTIDE SEQUENCE [LARGE SCALE GENOMIC DNA]</scope>
    <source>
        <strain evidence="20 21">CCFEE 5187</strain>
    </source>
</reference>
<evidence type="ECO:0000256" key="18">
    <source>
        <dbReference type="ARBA" id="ARBA00044358"/>
    </source>
</evidence>
<keyword evidence="21" id="KW-1185">Reference proteome</keyword>
<keyword evidence="5" id="KW-0158">Chromosome</keyword>
<feature type="region of interest" description="Disordered" evidence="19">
    <location>
        <begin position="147"/>
        <end position="194"/>
    </location>
</feature>
<comment type="caution">
    <text evidence="20">The sequence shown here is derived from an EMBL/GenBank/DDBJ whole genome shotgun (WGS) entry which is preliminary data.</text>
</comment>
<feature type="region of interest" description="Disordered" evidence="19">
    <location>
        <begin position="228"/>
        <end position="249"/>
    </location>
</feature>
<dbReference type="GO" id="GO:0000278">
    <property type="term" value="P:mitotic cell cycle"/>
    <property type="evidence" value="ECO:0007669"/>
    <property type="project" value="InterPro"/>
</dbReference>
<feature type="region of interest" description="Disordered" evidence="19">
    <location>
        <begin position="1"/>
        <end position="58"/>
    </location>
</feature>
<evidence type="ECO:0000256" key="5">
    <source>
        <dbReference type="ARBA" id="ARBA00022454"/>
    </source>
</evidence>
<evidence type="ECO:0000256" key="8">
    <source>
        <dbReference type="ARBA" id="ARBA00022701"/>
    </source>
</evidence>
<protein>
    <recommendedName>
        <fullName evidence="17">DASH complex subunit DUO1</fullName>
    </recommendedName>
    <alternativeName>
        <fullName evidence="18">Outer kinetochore protein DUO1</fullName>
    </alternativeName>
</protein>
<dbReference type="AlphaFoldDB" id="A0A4U0XM40"/>
<dbReference type="GO" id="GO:0072686">
    <property type="term" value="C:mitotic spindle"/>
    <property type="evidence" value="ECO:0007669"/>
    <property type="project" value="InterPro"/>
</dbReference>
<evidence type="ECO:0000256" key="6">
    <source>
        <dbReference type="ARBA" id="ARBA00022490"/>
    </source>
</evidence>
<dbReference type="GO" id="GO:0042729">
    <property type="term" value="C:DASH complex"/>
    <property type="evidence" value="ECO:0007669"/>
    <property type="project" value="InterPro"/>
</dbReference>
<comment type="similarity">
    <text evidence="4">Belongs to the DASH complex DUO1 family.</text>
</comment>
<evidence type="ECO:0000256" key="13">
    <source>
        <dbReference type="ARBA" id="ARBA00023212"/>
    </source>
</evidence>
<evidence type="ECO:0000256" key="17">
    <source>
        <dbReference type="ARBA" id="ARBA00044152"/>
    </source>
</evidence>
<feature type="compositionally biased region" description="Basic and acidic residues" evidence="19">
    <location>
        <begin position="147"/>
        <end position="174"/>
    </location>
</feature>
<accession>A0A4U0XM40</accession>
<sequence>MAPPKIPDLEGFSISDSDPEDLFASPQSAKQKAEASSGSSKTPQPTSKPQSKYTAEEAREAALRKELDNIRSVNRVIEDVNACLEKAKRNMGTVHTTLHSATTFLETWTRILSQTEHNQRLLLNPSWHGASQDLEDAETEVLQRQQLAERREAEERVRREAAQRKAEEDEERRRTAGSTPASSRGRGLEAGHGDNVTVTLYEQLRGATLFASVSYPNSPWESKRVQMRFEESDLESSKAKTYLVKDPVR</sequence>
<evidence type="ECO:0000256" key="11">
    <source>
        <dbReference type="ARBA" id="ARBA00022838"/>
    </source>
</evidence>
<keyword evidence="13" id="KW-0206">Cytoskeleton</keyword>
<evidence type="ECO:0000256" key="9">
    <source>
        <dbReference type="ARBA" id="ARBA00022776"/>
    </source>
</evidence>
<organism evidence="20 21">
    <name type="scientific">Cryomyces minteri</name>
    <dbReference type="NCBI Taxonomy" id="331657"/>
    <lineage>
        <taxon>Eukaryota</taxon>
        <taxon>Fungi</taxon>
        <taxon>Dikarya</taxon>
        <taxon>Ascomycota</taxon>
        <taxon>Pezizomycotina</taxon>
        <taxon>Dothideomycetes</taxon>
        <taxon>Dothideomycetes incertae sedis</taxon>
        <taxon>Cryomyces</taxon>
    </lineage>
</organism>